<keyword evidence="3" id="KW-1185">Reference proteome</keyword>
<proteinExistence type="predicted"/>
<reference evidence="2" key="1">
    <citation type="submission" date="2024-03" db="EMBL/GenBank/DDBJ databases">
        <title>WGS assembly of Saponaria officinalis var. Norfolk2.</title>
        <authorList>
            <person name="Jenkins J."/>
            <person name="Shu S."/>
            <person name="Grimwood J."/>
            <person name="Barry K."/>
            <person name="Goodstein D."/>
            <person name="Schmutz J."/>
            <person name="Leebens-Mack J."/>
            <person name="Osbourn A."/>
        </authorList>
    </citation>
    <scope>NUCLEOTIDE SEQUENCE [LARGE SCALE GENOMIC DNA]</scope>
    <source>
        <strain evidence="2">JIC</strain>
    </source>
</reference>
<dbReference type="EMBL" id="JBDFQZ010000008">
    <property type="protein sequence ID" value="KAK9697190.1"/>
    <property type="molecule type" value="Genomic_DNA"/>
</dbReference>
<accession>A0AAW1J3Z1</accession>
<evidence type="ECO:0000313" key="2">
    <source>
        <dbReference type="EMBL" id="KAK9697190.1"/>
    </source>
</evidence>
<name>A0AAW1J3Z1_SAPOF</name>
<evidence type="ECO:0000259" key="1">
    <source>
        <dbReference type="Pfam" id="PF13966"/>
    </source>
</evidence>
<protein>
    <recommendedName>
        <fullName evidence="1">Reverse transcriptase zinc-binding domain-containing protein</fullName>
    </recommendedName>
</protein>
<organism evidence="2 3">
    <name type="scientific">Saponaria officinalis</name>
    <name type="common">Common soapwort</name>
    <name type="synonym">Lychnis saponaria</name>
    <dbReference type="NCBI Taxonomy" id="3572"/>
    <lineage>
        <taxon>Eukaryota</taxon>
        <taxon>Viridiplantae</taxon>
        <taxon>Streptophyta</taxon>
        <taxon>Embryophyta</taxon>
        <taxon>Tracheophyta</taxon>
        <taxon>Spermatophyta</taxon>
        <taxon>Magnoliopsida</taxon>
        <taxon>eudicotyledons</taxon>
        <taxon>Gunneridae</taxon>
        <taxon>Pentapetalae</taxon>
        <taxon>Caryophyllales</taxon>
        <taxon>Caryophyllaceae</taxon>
        <taxon>Caryophylleae</taxon>
        <taxon>Saponaria</taxon>
    </lineage>
</organism>
<dbReference type="AlphaFoldDB" id="A0AAW1J3Z1"/>
<dbReference type="Proteomes" id="UP001443914">
    <property type="component" value="Unassembled WGS sequence"/>
</dbReference>
<gene>
    <name evidence="2" type="ORF">RND81_08G020200</name>
</gene>
<sequence>MAKFGYDGDKRCCLCAGAMETSEHLFFECTYSSLCVQLVSDKLGVCIYLMKHRFKSLLHKKVVGAAIVALAYYVWKARNYSLHNHTLMRPKIWLKSLVSELIYRCKAQLSLCARVRFESWMSNL</sequence>
<comment type="caution">
    <text evidence="2">The sequence shown here is derived from an EMBL/GenBank/DDBJ whole genome shotgun (WGS) entry which is preliminary data.</text>
</comment>
<dbReference type="Pfam" id="PF13966">
    <property type="entry name" value="zf-RVT"/>
    <property type="match status" value="1"/>
</dbReference>
<feature type="domain" description="Reverse transcriptase zinc-binding" evidence="1">
    <location>
        <begin position="1"/>
        <end position="33"/>
    </location>
</feature>
<evidence type="ECO:0000313" key="3">
    <source>
        <dbReference type="Proteomes" id="UP001443914"/>
    </source>
</evidence>
<dbReference type="InterPro" id="IPR026960">
    <property type="entry name" value="RVT-Znf"/>
</dbReference>